<dbReference type="SUPFAM" id="SSF52210">
    <property type="entry name" value="Succinyl-CoA synthetase domains"/>
    <property type="match status" value="2"/>
</dbReference>
<dbReference type="Gene3D" id="3.30.1490.20">
    <property type="entry name" value="ATP-grasp fold, A domain"/>
    <property type="match status" value="1"/>
</dbReference>
<dbReference type="RefSeq" id="WP_338606328.1">
    <property type="nucleotide sequence ID" value="NZ_AP028679.1"/>
</dbReference>
<dbReference type="Gene3D" id="3.40.50.261">
    <property type="entry name" value="Succinyl-CoA synthetase domains"/>
    <property type="match status" value="2"/>
</dbReference>
<dbReference type="Pfam" id="PF13380">
    <property type="entry name" value="CoA_binding_2"/>
    <property type="match status" value="1"/>
</dbReference>
<gene>
    <name evidence="2" type="ORF">FAK_16900</name>
</gene>
<dbReference type="InterPro" id="IPR013815">
    <property type="entry name" value="ATP_grasp_subdomain_1"/>
</dbReference>
<evidence type="ECO:0000313" key="2">
    <source>
        <dbReference type="EMBL" id="BEQ14624.1"/>
    </source>
</evidence>
<name>A0AAU9EH89_9BACT</name>
<feature type="domain" description="CoA-binding" evidence="1">
    <location>
        <begin position="4"/>
        <end position="96"/>
    </location>
</feature>
<sequence>MEFFFDPSSIAVVGASPERTGNSLLFNATLNQDVAIYPVNPKHAELAGLPCYPSVSDIPHPVEMAILLVPARFTPRILEECAAKGVRGVMIQSAGFAETGDEGRGLQEQCVAIARRAGMRLWGPNCMGLVDVPGHKFFTFMTPSITQVLPPNGTLSLVVQSGMLSAGFLADLATRRGIAVNKACSIGNKCDVDECDVLEYLLADPSTKGVALYLESMPRGRRFMELAEGASKPLVVLKSGRSASGAKAALSHTASLAGNARLTQGLLQAMGVGTARDFHQLVDLGRALSMVPEAPQGKQVAVLTFSGGAGILSCDLLEDKGLSMAELSPETLRDLGQVFPAWMPPGNPVDLWPAMELHGPGPTLDHAVQAVSRDPNVDMVLIHAFLGGTQGEVNLAQYRQILAYQGKSMFIWGLGLDQPVKQFEAQAQAQGVPAFGELARAVDCLAAVCQGRADHLSAPRPEASGNPLPSDLPPIRGVWDEYQSKRLLRAWGLPAVAEEVVSEQDQALAAAEKLGWPVVLKGLMPGEVHKSELGLVRLNLDGPARLEQEFARLSEAMGGQGALLLQAQRKPDYELIVGYVKDAQFGPCVMLGAGGVTAELEPDVAFEMAPLDPPRALAMLERLRLAKRFAGFRGEAPLNRRALAELICRLGDLGASHPAISQVDINPVAVCQGEPLALDANIVWET</sequence>
<dbReference type="EMBL" id="AP028679">
    <property type="protein sequence ID" value="BEQ14624.1"/>
    <property type="molecule type" value="Genomic_DNA"/>
</dbReference>
<dbReference type="SMART" id="SM00881">
    <property type="entry name" value="CoA_binding"/>
    <property type="match status" value="1"/>
</dbReference>
<evidence type="ECO:0000259" key="1">
    <source>
        <dbReference type="SMART" id="SM00881"/>
    </source>
</evidence>
<keyword evidence="3" id="KW-1185">Reference proteome</keyword>
<dbReference type="Gene3D" id="3.40.50.720">
    <property type="entry name" value="NAD(P)-binding Rossmann-like Domain"/>
    <property type="match status" value="1"/>
</dbReference>
<dbReference type="InterPro" id="IPR016102">
    <property type="entry name" value="Succinyl-CoA_synth-like"/>
</dbReference>
<accession>A0AAU9EH89</accession>
<dbReference type="GO" id="GO:0005524">
    <property type="term" value="F:ATP binding"/>
    <property type="evidence" value="ECO:0007669"/>
    <property type="project" value="InterPro"/>
</dbReference>
<dbReference type="Pfam" id="PF13607">
    <property type="entry name" value="Succ_CoA_lig"/>
    <property type="match status" value="1"/>
</dbReference>
<protein>
    <submittedName>
        <fullName evidence="2">CoA-binding protein</fullName>
    </submittedName>
</protein>
<evidence type="ECO:0000313" key="3">
    <source>
        <dbReference type="Proteomes" id="UP001366166"/>
    </source>
</evidence>
<dbReference type="InterPro" id="IPR003781">
    <property type="entry name" value="CoA-bd"/>
</dbReference>
<dbReference type="PANTHER" id="PTHR42793:SF1">
    <property type="entry name" value="PEPTIDYL-LYSINE N-ACETYLTRANSFERASE PATZ"/>
    <property type="match status" value="1"/>
</dbReference>
<dbReference type="PANTHER" id="PTHR42793">
    <property type="entry name" value="COA BINDING DOMAIN CONTAINING PROTEIN"/>
    <property type="match status" value="1"/>
</dbReference>
<proteinExistence type="predicted"/>
<reference evidence="3" key="1">
    <citation type="journal article" date="2023" name="Arch. Microbiol.">
        <title>Desulfoferula mesophilus gen. nov. sp. nov., a mesophilic sulfate-reducing bacterium isolated from a brackish lake sediment.</title>
        <authorList>
            <person name="Watanabe T."/>
            <person name="Yabe T."/>
            <person name="Tsuji J.M."/>
            <person name="Fukui M."/>
        </authorList>
    </citation>
    <scope>NUCLEOTIDE SEQUENCE [LARGE SCALE GENOMIC DNA]</scope>
    <source>
        <strain evidence="3">12FAK</strain>
    </source>
</reference>
<dbReference type="KEGG" id="dmp:FAK_16900"/>
<dbReference type="Gene3D" id="3.30.470.20">
    <property type="entry name" value="ATP-grasp fold, B domain"/>
    <property type="match status" value="1"/>
</dbReference>
<dbReference type="Pfam" id="PF13549">
    <property type="entry name" value="ATP-grasp_5"/>
    <property type="match status" value="1"/>
</dbReference>
<dbReference type="SUPFAM" id="SSF51735">
    <property type="entry name" value="NAD(P)-binding Rossmann-fold domains"/>
    <property type="match status" value="1"/>
</dbReference>
<organism evidence="2 3">
    <name type="scientific">Desulfoferula mesophila</name>
    <dbReference type="NCBI Taxonomy" id="3058419"/>
    <lineage>
        <taxon>Bacteria</taxon>
        <taxon>Pseudomonadati</taxon>
        <taxon>Thermodesulfobacteriota</taxon>
        <taxon>Desulfarculia</taxon>
        <taxon>Desulfarculales</taxon>
        <taxon>Desulfarculaceae</taxon>
        <taxon>Desulfoferula</taxon>
    </lineage>
</organism>
<dbReference type="SUPFAM" id="SSF56059">
    <property type="entry name" value="Glutathione synthetase ATP-binding domain-like"/>
    <property type="match status" value="1"/>
</dbReference>
<dbReference type="Proteomes" id="UP001366166">
    <property type="component" value="Chromosome"/>
</dbReference>
<dbReference type="InterPro" id="IPR036291">
    <property type="entry name" value="NAD(P)-bd_dom_sf"/>
</dbReference>
<dbReference type="AlphaFoldDB" id="A0AAU9EH89"/>
<dbReference type="InterPro" id="IPR032875">
    <property type="entry name" value="Succ_CoA_lig_flav_dom"/>
</dbReference>